<gene>
    <name evidence="7" type="ORF">QGM71_03385</name>
</gene>
<dbReference type="PRINTS" id="PR00143">
    <property type="entry name" value="CITRTSNTHASE"/>
</dbReference>
<dbReference type="RefSeq" id="WP_327606096.1">
    <property type="nucleotide sequence ID" value="NZ_JARZFX010000001.1"/>
</dbReference>
<organism evidence="7 8">
    <name type="scientific">Virgibacillus tibetensis</name>
    <dbReference type="NCBI Taxonomy" id="3042313"/>
    <lineage>
        <taxon>Bacteria</taxon>
        <taxon>Bacillati</taxon>
        <taxon>Bacillota</taxon>
        <taxon>Bacilli</taxon>
        <taxon>Bacillales</taxon>
        <taxon>Bacillaceae</taxon>
        <taxon>Virgibacillus</taxon>
    </lineage>
</organism>
<evidence type="ECO:0000256" key="6">
    <source>
        <dbReference type="RuleBase" id="RU003406"/>
    </source>
</evidence>
<evidence type="ECO:0000313" key="8">
    <source>
        <dbReference type="Proteomes" id="UP001335737"/>
    </source>
</evidence>
<dbReference type="PANTHER" id="PTHR11739:SF4">
    <property type="entry name" value="CITRATE SYNTHASE, PEROXISOMAL"/>
    <property type="match status" value="1"/>
</dbReference>
<comment type="catalytic activity">
    <reaction evidence="4">
        <text>oxaloacetate + acetyl-CoA + H2O = citrate + CoA + H(+)</text>
        <dbReference type="Rhea" id="RHEA:16845"/>
        <dbReference type="ChEBI" id="CHEBI:15377"/>
        <dbReference type="ChEBI" id="CHEBI:15378"/>
        <dbReference type="ChEBI" id="CHEBI:16452"/>
        <dbReference type="ChEBI" id="CHEBI:16947"/>
        <dbReference type="ChEBI" id="CHEBI:57287"/>
        <dbReference type="ChEBI" id="CHEBI:57288"/>
        <dbReference type="EC" id="2.3.3.16"/>
    </reaction>
</comment>
<sequence>MFKPGLKGIEAVETEISQIDGKKGVLTYRGVPIQQIIGRYTFEETAYYLLYASFPTESELTTFQNQLKEFRCIPAYVKLIIDQLPSSHSIMDVLRTAVSSLTVDKEHTAPVSIIAVLPTIIAYRYRKLNNKPVIVPDSKLNHVDNFLYMLTEKMDPIHTGLLETYMVMTMEHGLNASAFSARVTISTESDFISAVTSALGTMKGPLHGGAPSGVLELLDQIKTKECISEVIHKKLKNKERIMGFGHRVYKTVDPRAEALKSKILEFEKLPKWMDLALQTEKKTIEILDEFKPEQKLYTNVEYYAAAIMKSIDLDPELFTAIFSASRIVGWCAHIIEQSNNNTIFRPTVKYIGN</sequence>
<comment type="similarity">
    <text evidence="2 5 6">Belongs to the citrate synthase family.</text>
</comment>
<dbReference type="PROSITE" id="PS00480">
    <property type="entry name" value="CITRATE_SYNTHASE"/>
    <property type="match status" value="1"/>
</dbReference>
<name>A0ABU6KC87_9BACI</name>
<comment type="caution">
    <text evidence="7">The sequence shown here is derived from an EMBL/GenBank/DDBJ whole genome shotgun (WGS) entry which is preliminary data.</text>
</comment>
<dbReference type="EMBL" id="JARZFX010000001">
    <property type="protein sequence ID" value="MEC5422535.1"/>
    <property type="molecule type" value="Genomic_DNA"/>
</dbReference>
<evidence type="ECO:0000256" key="3">
    <source>
        <dbReference type="ARBA" id="ARBA00022679"/>
    </source>
</evidence>
<evidence type="ECO:0000256" key="4">
    <source>
        <dbReference type="ARBA" id="ARBA00049288"/>
    </source>
</evidence>
<keyword evidence="3 5" id="KW-0808">Transferase</keyword>
<dbReference type="Pfam" id="PF00285">
    <property type="entry name" value="Citrate_synt"/>
    <property type="match status" value="1"/>
</dbReference>
<accession>A0ABU6KC87</accession>
<comment type="pathway">
    <text evidence="1">Carbohydrate metabolism; tricarboxylic acid cycle.</text>
</comment>
<reference evidence="7 8" key="1">
    <citation type="journal article" date="2024" name="Int. J. Syst. Evol. Microbiol.">
        <title>Virgibacillus tibetensis sp. nov., isolated from salt lake on the Tibetan Plateau of China.</title>
        <authorList>
            <person name="Phurbu D."/>
            <person name="Liu Z.-X."/>
            <person name="Wang R."/>
            <person name="Zheng Y.-Y."/>
            <person name="Liu H.-C."/>
            <person name="Zhou Y.-G."/>
            <person name="Yu Y.-J."/>
            <person name="Li A.-H."/>
        </authorList>
    </citation>
    <scope>NUCLEOTIDE SEQUENCE [LARGE SCALE GENOMIC DNA]</scope>
    <source>
        <strain evidence="7 8">C22-A2</strain>
    </source>
</reference>
<dbReference type="InterPro" id="IPR024176">
    <property type="entry name" value="Citrate_synthase_bac-typ"/>
</dbReference>
<dbReference type="InterPro" id="IPR019810">
    <property type="entry name" value="Citrate_synthase_AS"/>
</dbReference>
<dbReference type="Gene3D" id="1.10.230.10">
    <property type="entry name" value="Cytochrome P450-Terp, domain 2"/>
    <property type="match status" value="1"/>
</dbReference>
<dbReference type="PIRSF" id="PIRSF001369">
    <property type="entry name" value="Citrate_synth"/>
    <property type="match status" value="1"/>
</dbReference>
<evidence type="ECO:0000256" key="2">
    <source>
        <dbReference type="ARBA" id="ARBA00010566"/>
    </source>
</evidence>
<dbReference type="InterPro" id="IPR016142">
    <property type="entry name" value="Citrate_synth-like_lrg_a-sub"/>
</dbReference>
<protein>
    <recommendedName>
        <fullName evidence="5">Citrate synthase</fullName>
    </recommendedName>
</protein>
<evidence type="ECO:0000256" key="5">
    <source>
        <dbReference type="PIRNR" id="PIRNR001369"/>
    </source>
</evidence>
<dbReference type="InterPro" id="IPR016143">
    <property type="entry name" value="Citrate_synth-like_sm_a-sub"/>
</dbReference>
<evidence type="ECO:0000256" key="1">
    <source>
        <dbReference type="ARBA" id="ARBA00005163"/>
    </source>
</evidence>
<dbReference type="Proteomes" id="UP001335737">
    <property type="component" value="Unassembled WGS sequence"/>
</dbReference>
<keyword evidence="8" id="KW-1185">Reference proteome</keyword>
<dbReference type="SUPFAM" id="SSF48256">
    <property type="entry name" value="Citrate synthase"/>
    <property type="match status" value="1"/>
</dbReference>
<dbReference type="PANTHER" id="PTHR11739">
    <property type="entry name" value="CITRATE SYNTHASE"/>
    <property type="match status" value="1"/>
</dbReference>
<dbReference type="InterPro" id="IPR036969">
    <property type="entry name" value="Citrate_synthase_sf"/>
</dbReference>
<proteinExistence type="inferred from homology"/>
<dbReference type="InterPro" id="IPR002020">
    <property type="entry name" value="Citrate_synthase"/>
</dbReference>
<dbReference type="Gene3D" id="1.10.580.10">
    <property type="entry name" value="Citrate Synthase, domain 1"/>
    <property type="match status" value="1"/>
</dbReference>
<evidence type="ECO:0000313" key="7">
    <source>
        <dbReference type="EMBL" id="MEC5422535.1"/>
    </source>
</evidence>